<comment type="caution">
    <text evidence="1">The sequence shown here is derived from an EMBL/GenBank/DDBJ whole genome shotgun (WGS) entry which is preliminary data.</text>
</comment>
<sequence>MVSLKEQTTDGDIVYESDKLCVINEPLNKVIVATSGSANGKGRSQKAQCYIYCEKLDYKLHRHLEQQHSNEIEVAKILNMPKRSKERRQAWAAITAKGNNLHITKVKEKGVGILIPKYRQSKEQDRKKYLSCEFCRMLIISTDLYKHHRSCVSKPDRVKSDAPVKKSKLLEACASTEKAGINEQFYKKVVVNIREDKIGSYAKSDSLILQFGERRFEKTGKSENSYSHISCRKRELARLTIAMKNNYPHIDNLTKCIQPIMWSRLLETIKNVAGFEARTCFYASPSYVEKIRSSLKKLPKCFAQKHQRWKMGSRKRECPYL</sequence>
<name>A0A9D3Z2V1_DREPO</name>
<dbReference type="EMBL" id="JAIWYP010000014">
    <property type="protein sequence ID" value="KAH3710769.1"/>
    <property type="molecule type" value="Genomic_DNA"/>
</dbReference>
<dbReference type="PANTHER" id="PTHR33480:SF1">
    <property type="entry name" value="TYR RECOMBINASE DOMAIN-CONTAINING PROTEIN"/>
    <property type="match status" value="1"/>
</dbReference>
<proteinExistence type="predicted"/>
<gene>
    <name evidence="1" type="ORF">DPMN_070264</name>
</gene>
<organism evidence="1 2">
    <name type="scientific">Dreissena polymorpha</name>
    <name type="common">Zebra mussel</name>
    <name type="synonym">Mytilus polymorpha</name>
    <dbReference type="NCBI Taxonomy" id="45954"/>
    <lineage>
        <taxon>Eukaryota</taxon>
        <taxon>Metazoa</taxon>
        <taxon>Spiralia</taxon>
        <taxon>Lophotrochozoa</taxon>
        <taxon>Mollusca</taxon>
        <taxon>Bivalvia</taxon>
        <taxon>Autobranchia</taxon>
        <taxon>Heteroconchia</taxon>
        <taxon>Euheterodonta</taxon>
        <taxon>Imparidentia</taxon>
        <taxon>Neoheterodontei</taxon>
        <taxon>Myida</taxon>
        <taxon>Dreissenoidea</taxon>
        <taxon>Dreissenidae</taxon>
        <taxon>Dreissena</taxon>
    </lineage>
</organism>
<evidence type="ECO:0000313" key="2">
    <source>
        <dbReference type="Proteomes" id="UP000828390"/>
    </source>
</evidence>
<dbReference type="PANTHER" id="PTHR33480">
    <property type="entry name" value="SET DOMAIN-CONTAINING PROTEIN-RELATED"/>
    <property type="match status" value="1"/>
</dbReference>
<reference evidence="1" key="1">
    <citation type="journal article" date="2019" name="bioRxiv">
        <title>The Genome of the Zebra Mussel, Dreissena polymorpha: A Resource for Invasive Species Research.</title>
        <authorList>
            <person name="McCartney M.A."/>
            <person name="Auch B."/>
            <person name="Kono T."/>
            <person name="Mallez S."/>
            <person name="Zhang Y."/>
            <person name="Obille A."/>
            <person name="Becker A."/>
            <person name="Abrahante J.E."/>
            <person name="Garbe J."/>
            <person name="Badalamenti J.P."/>
            <person name="Herman A."/>
            <person name="Mangelson H."/>
            <person name="Liachko I."/>
            <person name="Sullivan S."/>
            <person name="Sone E.D."/>
            <person name="Koren S."/>
            <person name="Silverstein K.A.T."/>
            <person name="Beckman K.B."/>
            <person name="Gohl D.M."/>
        </authorList>
    </citation>
    <scope>NUCLEOTIDE SEQUENCE</scope>
    <source>
        <strain evidence="1">Duluth1</strain>
        <tissue evidence="1">Whole animal</tissue>
    </source>
</reference>
<evidence type="ECO:0000313" key="1">
    <source>
        <dbReference type="EMBL" id="KAH3710769.1"/>
    </source>
</evidence>
<protein>
    <submittedName>
        <fullName evidence="1">Uncharacterized protein</fullName>
    </submittedName>
</protein>
<dbReference type="AlphaFoldDB" id="A0A9D3Z2V1"/>
<accession>A0A9D3Z2V1</accession>
<keyword evidence="2" id="KW-1185">Reference proteome</keyword>
<reference evidence="1" key="2">
    <citation type="submission" date="2020-11" db="EMBL/GenBank/DDBJ databases">
        <authorList>
            <person name="McCartney M.A."/>
            <person name="Auch B."/>
            <person name="Kono T."/>
            <person name="Mallez S."/>
            <person name="Becker A."/>
            <person name="Gohl D.M."/>
            <person name="Silverstein K.A.T."/>
            <person name="Koren S."/>
            <person name="Bechman K.B."/>
            <person name="Herman A."/>
            <person name="Abrahante J.E."/>
            <person name="Garbe J."/>
        </authorList>
    </citation>
    <scope>NUCLEOTIDE SEQUENCE</scope>
    <source>
        <strain evidence="1">Duluth1</strain>
        <tissue evidence="1">Whole animal</tissue>
    </source>
</reference>
<dbReference type="Proteomes" id="UP000828390">
    <property type="component" value="Unassembled WGS sequence"/>
</dbReference>